<dbReference type="OrthoDB" id="8477685at2"/>
<dbReference type="Proteomes" id="UP000199372">
    <property type="component" value="Unassembled WGS sequence"/>
</dbReference>
<evidence type="ECO:0000256" key="2">
    <source>
        <dbReference type="SAM" id="Phobius"/>
    </source>
</evidence>
<feature type="compositionally biased region" description="Basic and acidic residues" evidence="1">
    <location>
        <begin position="733"/>
        <end position="744"/>
    </location>
</feature>
<dbReference type="AlphaFoldDB" id="A0A1H8J5S4"/>
<feature type="transmembrane region" description="Helical" evidence="2">
    <location>
        <begin position="34"/>
        <end position="53"/>
    </location>
</feature>
<keyword evidence="2" id="KW-0812">Transmembrane</keyword>
<feature type="compositionally biased region" description="Basic and acidic residues" evidence="1">
    <location>
        <begin position="751"/>
        <end position="763"/>
    </location>
</feature>
<dbReference type="EMBL" id="FOCM01000006">
    <property type="protein sequence ID" value="SEN76029.1"/>
    <property type="molecule type" value="Genomic_DNA"/>
</dbReference>
<feature type="compositionally biased region" description="Basic and acidic residues" evidence="1">
    <location>
        <begin position="805"/>
        <end position="814"/>
    </location>
</feature>
<dbReference type="InterPro" id="IPR012683">
    <property type="entry name" value="CHP02302_TM"/>
</dbReference>
<dbReference type="Pfam" id="PF13779">
    <property type="entry name" value="DUF4175"/>
    <property type="match status" value="1"/>
</dbReference>
<keyword evidence="2" id="KW-0472">Membrane</keyword>
<dbReference type="NCBIfam" id="TIGR02302">
    <property type="entry name" value="aProt_lowcomp"/>
    <property type="match status" value="1"/>
</dbReference>
<organism evidence="3 4">
    <name type="scientific">Palleronia pelagia</name>
    <dbReference type="NCBI Taxonomy" id="387096"/>
    <lineage>
        <taxon>Bacteria</taxon>
        <taxon>Pseudomonadati</taxon>
        <taxon>Pseudomonadota</taxon>
        <taxon>Alphaproteobacteria</taxon>
        <taxon>Rhodobacterales</taxon>
        <taxon>Roseobacteraceae</taxon>
        <taxon>Palleronia</taxon>
    </lineage>
</organism>
<gene>
    <name evidence="3" type="ORF">SAMN04488011_10681</name>
</gene>
<feature type="region of interest" description="Disordered" evidence="1">
    <location>
        <begin position="641"/>
        <end position="836"/>
    </location>
</feature>
<accession>A0A1H8J5S4</accession>
<evidence type="ECO:0000256" key="1">
    <source>
        <dbReference type="SAM" id="MobiDB-lite"/>
    </source>
</evidence>
<feature type="compositionally biased region" description="Low complexity" evidence="1">
    <location>
        <begin position="673"/>
        <end position="687"/>
    </location>
</feature>
<feature type="compositionally biased region" description="Low complexity" evidence="1">
    <location>
        <begin position="643"/>
        <end position="665"/>
    </location>
</feature>
<feature type="transmembrane region" description="Helical" evidence="2">
    <location>
        <begin position="59"/>
        <end position="81"/>
    </location>
</feature>
<feature type="transmembrane region" description="Helical" evidence="2">
    <location>
        <begin position="155"/>
        <end position="174"/>
    </location>
</feature>
<dbReference type="RefSeq" id="WP_091845952.1">
    <property type="nucleotide sequence ID" value="NZ_FOCM01000006.1"/>
</dbReference>
<protein>
    <submittedName>
        <fullName evidence="3">TIGR02302 family protein</fullName>
    </submittedName>
</protein>
<feature type="compositionally biased region" description="Basic and acidic residues" evidence="1">
    <location>
        <begin position="712"/>
        <end position="721"/>
    </location>
</feature>
<keyword evidence="2" id="KW-1133">Transmembrane helix</keyword>
<keyword evidence="4" id="KW-1185">Reference proteome</keyword>
<feature type="compositionally biased region" description="Gly residues" evidence="1">
    <location>
        <begin position="688"/>
        <end position="701"/>
    </location>
</feature>
<name>A0A1H8J5S4_9RHOB</name>
<sequence>MQPSTRLPEIARRGLRRPLTLTRAGLLAERMTRAFWPLWSICLAVLAALMLGVQDALPLELVWGLALVAGLAALVALVLGIRRFRWPSETDALVRLDESLPGRPITALSDAQAIGGTDAASRAIWEAHLARMADRIRAARAVEPDLRIAARDPFALRYVALLAFAVALLFGSFLRVGSVAQMGPGGPAMASGPSWEGWIEPPAYTGLPSLYLADMPDGPITVPEGADVTLRLYGAAGDLTVSETVSAAIGDPGSAAAPVQSFRVMQPGEIAIDGPGGRSFDVDLSPDAPPAIEVTGTPERGESGEFRQPFAASDDYGVTGGQVEITLDMDAIDRRYGLAADPDPRDPLVVDLPLPISGDRSEFTGTLIENFSEHPWANLPVTLRYVVSDELGQEGGTGAVSADLAGLRYFDPMAKAVIEQRRDLLWARDNARRVAQILRAVSWRPEEAFRDQSLYLRLRVVIRRLESGIADGPLSVERQEEIAAELWDIAQELEYGDLADALERLRRAQERLSEAIENGADEAEIAELMQELREATQDYIRQLAEQSQGQEQQQAQGESQQITGNQIQEMMDRIQELMEQGRMAEAQQLLEQLNRMMENMQVTQGGQGEPSPGEQAMQDMQQALRDQQELSDEAFRDLQEQFGQQGQQGQQQGQQGQQPGQQQGQQGQGQQGQQGQQPGQGQQQGQQQGQGGQQGQNGQQGMGDSLAQRQQALRDELRRQEGNLPGAGTEAGDAARDALDRAGRAMDGAEEALRERDYSRALDDQSEAMEALREGMRSLGEALAENQQQQQQGQGQGQATAEGDPNGRSRDPLGREAGQNGQMGSEEQMLGQEDVYRRAEELLDEIRRRSGEQARPEAERDYLRRLLDRF</sequence>
<feature type="region of interest" description="Disordered" evidence="1">
    <location>
        <begin position="602"/>
        <end position="629"/>
    </location>
</feature>
<evidence type="ECO:0000313" key="3">
    <source>
        <dbReference type="EMBL" id="SEN76029.1"/>
    </source>
</evidence>
<reference evidence="4" key="1">
    <citation type="submission" date="2016-10" db="EMBL/GenBank/DDBJ databases">
        <authorList>
            <person name="Varghese N."/>
            <person name="Submissions S."/>
        </authorList>
    </citation>
    <scope>NUCLEOTIDE SEQUENCE [LARGE SCALE GENOMIC DNA]</scope>
    <source>
        <strain evidence="4">DSM 26893</strain>
    </source>
</reference>
<proteinExistence type="predicted"/>
<evidence type="ECO:0000313" key="4">
    <source>
        <dbReference type="Proteomes" id="UP000199372"/>
    </source>
</evidence>